<evidence type="ECO:0000256" key="6">
    <source>
        <dbReference type="HAMAP-Rule" id="MF_01877"/>
    </source>
</evidence>
<dbReference type="PANTHER" id="PTHR46111:SF1">
    <property type="entry name" value="RIBOSOMAL RNA SMALL SUBUNIT METHYLTRANSFERASE I"/>
    <property type="match status" value="1"/>
</dbReference>
<evidence type="ECO:0000313" key="10">
    <source>
        <dbReference type="Proteomes" id="UP000325161"/>
    </source>
</evidence>
<keyword evidence="1 6" id="KW-0963">Cytoplasm</keyword>
<evidence type="ECO:0000256" key="1">
    <source>
        <dbReference type="ARBA" id="ARBA00022490"/>
    </source>
</evidence>
<dbReference type="InterPro" id="IPR000878">
    <property type="entry name" value="4pyrrol_Mease"/>
</dbReference>
<reference evidence="9 10" key="1">
    <citation type="submission" date="2019-08" db="EMBL/GenBank/DDBJ databases">
        <title>Amphibian skin-associated Pigmentiphaga: genome sequence and occurrence across geography and hosts.</title>
        <authorList>
            <person name="Bletz M.C."/>
            <person name="Bunk B."/>
            <person name="Sproeer C."/>
            <person name="Biwer P."/>
            <person name="Reiter S."/>
            <person name="Rabemananjara F.C.E."/>
            <person name="Schulz S."/>
            <person name="Overmann J."/>
            <person name="Vences M."/>
        </authorList>
    </citation>
    <scope>NUCLEOTIDE SEQUENCE [LARGE SCALE GENOMIC DNA]</scope>
    <source>
        <strain evidence="9 10">Mada1488</strain>
    </source>
</reference>
<dbReference type="InterPro" id="IPR053910">
    <property type="entry name" value="RsmI_HTH"/>
</dbReference>
<dbReference type="InterPro" id="IPR008189">
    <property type="entry name" value="rRNA_ssu_MeTfrase_I"/>
</dbReference>
<dbReference type="Gene3D" id="3.40.1010.10">
    <property type="entry name" value="Cobalt-precorrin-4 Transmethylase, Domain 1"/>
    <property type="match status" value="1"/>
</dbReference>
<comment type="function">
    <text evidence="6">Catalyzes the 2'-O-methylation of the ribose of cytidine 1402 (C1402) in 16S rRNA.</text>
</comment>
<dbReference type="Gene3D" id="3.30.950.10">
    <property type="entry name" value="Methyltransferase, Cobalt-precorrin-4 Transmethylase, Domain 2"/>
    <property type="match status" value="1"/>
</dbReference>
<comment type="similarity">
    <text evidence="6">Belongs to the methyltransferase superfamily. RsmI family.</text>
</comment>
<dbReference type="NCBIfam" id="TIGR00096">
    <property type="entry name" value="16S rRNA (cytidine(1402)-2'-O)-methyltransferase"/>
    <property type="match status" value="1"/>
</dbReference>
<dbReference type="CDD" id="cd11648">
    <property type="entry name" value="RsmI"/>
    <property type="match status" value="1"/>
</dbReference>
<feature type="domain" description="Tetrapyrrole methylase" evidence="7">
    <location>
        <begin position="69"/>
        <end position="271"/>
    </location>
</feature>
<dbReference type="FunFam" id="3.30.950.10:FF:000002">
    <property type="entry name" value="Ribosomal RNA small subunit methyltransferase I"/>
    <property type="match status" value="1"/>
</dbReference>
<dbReference type="PROSITE" id="PS01296">
    <property type="entry name" value="RSMI"/>
    <property type="match status" value="1"/>
</dbReference>
<name>A0A5C0B1G2_9BURK</name>
<dbReference type="GO" id="GO:0005737">
    <property type="term" value="C:cytoplasm"/>
    <property type="evidence" value="ECO:0007669"/>
    <property type="project" value="UniProtKB-SubCell"/>
</dbReference>
<dbReference type="GO" id="GO:0070677">
    <property type="term" value="F:rRNA (cytosine-2'-O-)-methyltransferase activity"/>
    <property type="evidence" value="ECO:0007669"/>
    <property type="project" value="UniProtKB-UniRule"/>
</dbReference>
<dbReference type="Proteomes" id="UP000325161">
    <property type="component" value="Chromosome"/>
</dbReference>
<proteinExistence type="inferred from homology"/>
<dbReference type="HAMAP" id="MF_01877">
    <property type="entry name" value="16SrRNA_methyltr_I"/>
    <property type="match status" value="1"/>
</dbReference>
<dbReference type="SUPFAM" id="SSF53790">
    <property type="entry name" value="Tetrapyrrole methylase"/>
    <property type="match status" value="1"/>
</dbReference>
<dbReference type="FunFam" id="3.40.1010.10:FF:000007">
    <property type="entry name" value="Ribosomal RNA small subunit methyltransferase I"/>
    <property type="match status" value="1"/>
</dbReference>
<feature type="domain" description="RsmI HTH" evidence="8">
    <location>
        <begin position="303"/>
        <end position="344"/>
    </location>
</feature>
<evidence type="ECO:0000313" key="9">
    <source>
        <dbReference type="EMBL" id="QEI08548.1"/>
    </source>
</evidence>
<evidence type="ECO:0000256" key="5">
    <source>
        <dbReference type="ARBA" id="ARBA00022691"/>
    </source>
</evidence>
<keyword evidence="5 6" id="KW-0949">S-adenosyl-L-methionine</keyword>
<evidence type="ECO:0000256" key="2">
    <source>
        <dbReference type="ARBA" id="ARBA00022552"/>
    </source>
</evidence>
<dbReference type="Pfam" id="PF00590">
    <property type="entry name" value="TP_methylase"/>
    <property type="match status" value="1"/>
</dbReference>
<keyword evidence="4 6" id="KW-0808">Transferase</keyword>
<dbReference type="PANTHER" id="PTHR46111">
    <property type="entry name" value="RIBOSOMAL RNA SMALL SUBUNIT METHYLTRANSFERASE I"/>
    <property type="match status" value="1"/>
</dbReference>
<dbReference type="EC" id="2.1.1.198" evidence="6"/>
<evidence type="ECO:0000259" key="8">
    <source>
        <dbReference type="Pfam" id="PF23016"/>
    </source>
</evidence>
<sequence length="356" mass="37931">MHIDPSSSGAVDADDAYAAPLPVTGADAAHTAADAADARVDVSDIATSAASVWPRLAERVATQHWPASTLYVVATPIGNLGDLSLRAQMTLQRCDVIAAEDTRSTRPMLDAWGIRTPLIAAHRHNEAQAAQAIVGRLTAGERVALVSDAGAPGVSDPGARVIRAVREAGFTVVPIPGASAVITALMGSGVTTDENPAFVFAGFAPSKRVARQRWLAQWTAVPAPVVIYESPHRLRDTLRDVVDTCGAERGITIARELSKRFEEIVTLPASEALTWIDAPHREQGEFVLIISAPPVATEERIDGRAGEILQWLMEVASVRDAARLASRITGVPRDALYAHALTLRKAQEDDAEEDED</sequence>
<dbReference type="KEGG" id="pacr:FXN63_23940"/>
<protein>
    <recommendedName>
        <fullName evidence="6">Ribosomal RNA small subunit methyltransferase I</fullName>
        <ecNumber evidence="6">2.1.1.198</ecNumber>
    </recommendedName>
    <alternativeName>
        <fullName evidence="6">16S rRNA 2'-O-ribose C1402 methyltransferase</fullName>
    </alternativeName>
    <alternativeName>
        <fullName evidence="6">rRNA (cytidine-2'-O-)-methyltransferase RsmI</fullName>
    </alternativeName>
</protein>
<dbReference type="InterPro" id="IPR014777">
    <property type="entry name" value="4pyrrole_Mease_sub1"/>
</dbReference>
<dbReference type="OrthoDB" id="9809084at2"/>
<dbReference type="AlphaFoldDB" id="A0A5C0B1G2"/>
<dbReference type="RefSeq" id="WP_148818019.1">
    <property type="nucleotide sequence ID" value="NZ_CP043046.1"/>
</dbReference>
<keyword evidence="10" id="KW-1185">Reference proteome</keyword>
<dbReference type="InterPro" id="IPR014776">
    <property type="entry name" value="4pyrrole_Mease_sub2"/>
</dbReference>
<keyword evidence="2 6" id="KW-0698">rRNA processing</keyword>
<gene>
    <name evidence="6 9" type="primary">rsmI</name>
    <name evidence="9" type="ORF">FXN63_23940</name>
</gene>
<dbReference type="EMBL" id="CP043046">
    <property type="protein sequence ID" value="QEI08548.1"/>
    <property type="molecule type" value="Genomic_DNA"/>
</dbReference>
<accession>A0A5C0B1G2</accession>
<evidence type="ECO:0000256" key="4">
    <source>
        <dbReference type="ARBA" id="ARBA00022679"/>
    </source>
</evidence>
<comment type="subcellular location">
    <subcellularLocation>
        <location evidence="6">Cytoplasm</location>
    </subcellularLocation>
</comment>
<keyword evidence="3 6" id="KW-0489">Methyltransferase</keyword>
<comment type="catalytic activity">
    <reaction evidence="6">
        <text>cytidine(1402) in 16S rRNA + S-adenosyl-L-methionine = 2'-O-methylcytidine(1402) in 16S rRNA + S-adenosyl-L-homocysteine + H(+)</text>
        <dbReference type="Rhea" id="RHEA:42924"/>
        <dbReference type="Rhea" id="RHEA-COMP:10285"/>
        <dbReference type="Rhea" id="RHEA-COMP:10286"/>
        <dbReference type="ChEBI" id="CHEBI:15378"/>
        <dbReference type="ChEBI" id="CHEBI:57856"/>
        <dbReference type="ChEBI" id="CHEBI:59789"/>
        <dbReference type="ChEBI" id="CHEBI:74495"/>
        <dbReference type="ChEBI" id="CHEBI:82748"/>
        <dbReference type="EC" id="2.1.1.198"/>
    </reaction>
</comment>
<evidence type="ECO:0000259" key="7">
    <source>
        <dbReference type="Pfam" id="PF00590"/>
    </source>
</evidence>
<dbReference type="Pfam" id="PF23016">
    <property type="entry name" value="RsmI_C"/>
    <property type="match status" value="1"/>
</dbReference>
<dbReference type="InterPro" id="IPR035996">
    <property type="entry name" value="4pyrrol_Methylase_sf"/>
</dbReference>
<organism evidence="9 10">
    <name type="scientific">Pigmentiphaga aceris</name>
    <dbReference type="NCBI Taxonomy" id="1940612"/>
    <lineage>
        <taxon>Bacteria</taxon>
        <taxon>Pseudomonadati</taxon>
        <taxon>Pseudomonadota</taxon>
        <taxon>Betaproteobacteria</taxon>
        <taxon>Burkholderiales</taxon>
        <taxon>Alcaligenaceae</taxon>
        <taxon>Pigmentiphaga</taxon>
    </lineage>
</organism>
<evidence type="ECO:0000256" key="3">
    <source>
        <dbReference type="ARBA" id="ARBA00022603"/>
    </source>
</evidence>
<dbReference type="InterPro" id="IPR018063">
    <property type="entry name" value="SAM_MeTrfase_RsmI_CS"/>
</dbReference>